<reference evidence="3 4" key="1">
    <citation type="submission" date="2020-06" db="EMBL/GenBank/DDBJ databases">
        <title>The genome sequence of Candidatus Regiella insecticola strain Tut.</title>
        <authorList>
            <person name="Nikoh N."/>
            <person name="Tsuchida T."/>
            <person name="Koga R."/>
            <person name="Oshima K."/>
            <person name="Hattori M."/>
            <person name="Fukatsu T."/>
        </authorList>
    </citation>
    <scope>NUCLEOTIDE SEQUENCE [LARGE SCALE GENOMIC DNA]</scope>
    <source>
        <strain evidence="3 4">Tut</strain>
    </source>
</reference>
<dbReference type="EMBL" id="BLXO01000001">
    <property type="protein sequence ID" value="GFN45460.1"/>
    <property type="molecule type" value="Genomic_DNA"/>
</dbReference>
<feature type="domain" description="S-Me-THD N-terminal" evidence="1">
    <location>
        <begin position="8"/>
        <end position="168"/>
    </location>
</feature>
<dbReference type="Gene3D" id="3.40.1610.10">
    <property type="entry name" value="CV3147-like domain"/>
    <property type="match status" value="1"/>
</dbReference>
<dbReference type="Proteomes" id="UP000504714">
    <property type="component" value="Unassembled WGS sequence"/>
</dbReference>
<organism evidence="3 4">
    <name type="scientific">Candidatus Regiella insecticola</name>
    <dbReference type="NCBI Taxonomy" id="138073"/>
    <lineage>
        <taxon>Bacteria</taxon>
        <taxon>Pseudomonadati</taxon>
        <taxon>Pseudomonadota</taxon>
        <taxon>Gammaproteobacteria</taxon>
        <taxon>Enterobacterales</taxon>
        <taxon>Enterobacteriaceae</taxon>
        <taxon>aphid secondary symbionts</taxon>
        <taxon>Candidatus Regiella</taxon>
    </lineage>
</organism>
<dbReference type="PROSITE" id="PS51257">
    <property type="entry name" value="PROKAR_LIPOPROTEIN"/>
    <property type="match status" value="1"/>
</dbReference>
<gene>
    <name evidence="3" type="ORF">RINTU1_06350</name>
</gene>
<evidence type="ECO:0000313" key="3">
    <source>
        <dbReference type="EMBL" id="GFN45460.1"/>
    </source>
</evidence>
<dbReference type="InterPro" id="IPR048350">
    <property type="entry name" value="S-Me-THD-like_C"/>
</dbReference>
<dbReference type="InterPro" id="IPR024071">
    <property type="entry name" value="S-Me-THD_C_sf"/>
</dbReference>
<evidence type="ECO:0008006" key="5">
    <source>
        <dbReference type="Google" id="ProtNLM"/>
    </source>
</evidence>
<evidence type="ECO:0000259" key="1">
    <source>
        <dbReference type="Pfam" id="PF06032"/>
    </source>
</evidence>
<dbReference type="Pfam" id="PF20906">
    <property type="entry name" value="S-Me-THD_C"/>
    <property type="match status" value="1"/>
</dbReference>
<proteinExistence type="predicted"/>
<feature type="domain" description="S-Me-THD-like C-terminal" evidence="2">
    <location>
        <begin position="171"/>
        <end position="359"/>
    </location>
</feature>
<name>A0A6L2ZM67_9ENTR</name>
<dbReference type="InterPro" id="IPR010318">
    <property type="entry name" value="S-Me-THD_N"/>
</dbReference>
<sequence length="372" mass="40180">MRLLDKTHIHHIAAGASVLGCGGGGDPHIGKIMALNAIKQRGRPIELLDLNVDLDKLHPDALIVATGMIGSPSVMIEKLPNDSESIEACRFMERYLGKKIAAIYPIEVGGANSLLPLATAAHLDVPVIDVDAMGRAFPEFHMTTFYLDGINSSPFVLVDSKANICLIQAQDAYETEKKSRALCIEMGGIALFAAYPITPAVAKASGILGTISRAQEIGETLEKARNEKADIVQVLTKLLKGFVLFRGRANKIDLRVTGGFTCGLACFDGVDTDKGKTFKVSFQNEYLLAQCDDLLLCSTPDLIILLDEDTGVPILAERLRYGSRVVALGVPADKKLCTPQGLKVTGPQYFNYDVNFTPVEELVKANRPLSKP</sequence>
<dbReference type="RefSeq" id="WP_176487300.1">
    <property type="nucleotide sequence ID" value="NZ_BLXO01000001.1"/>
</dbReference>
<protein>
    <recommendedName>
        <fullName evidence="5">DUF917 domain-containing protein</fullName>
    </recommendedName>
</protein>
<dbReference type="Gene3D" id="2.40.390.10">
    <property type="entry name" value="CV3147-like"/>
    <property type="match status" value="1"/>
</dbReference>
<dbReference type="Pfam" id="PF06032">
    <property type="entry name" value="S-Me-THD_N"/>
    <property type="match status" value="1"/>
</dbReference>
<dbReference type="SUPFAM" id="SSF160991">
    <property type="entry name" value="CV3147-like"/>
    <property type="match status" value="1"/>
</dbReference>
<evidence type="ECO:0000313" key="4">
    <source>
        <dbReference type="Proteomes" id="UP000504714"/>
    </source>
</evidence>
<dbReference type="InterPro" id="IPR027479">
    <property type="entry name" value="S-Me-THD_N_sf"/>
</dbReference>
<comment type="caution">
    <text evidence="3">The sequence shown here is derived from an EMBL/GenBank/DDBJ whole genome shotgun (WGS) entry which is preliminary data.</text>
</comment>
<evidence type="ECO:0000259" key="2">
    <source>
        <dbReference type="Pfam" id="PF20906"/>
    </source>
</evidence>
<dbReference type="AlphaFoldDB" id="A0A6L2ZM67"/>
<accession>A0A6L2ZM67</accession>